<dbReference type="PANTHER" id="PTHR43591:SF24">
    <property type="entry name" value="2-METHOXY-6-POLYPRENYL-1,4-BENZOQUINOL METHYLASE, MITOCHONDRIAL"/>
    <property type="match status" value="1"/>
</dbReference>
<dbReference type="EMBL" id="CP061281">
    <property type="protein sequence ID" value="QNS08558.1"/>
    <property type="molecule type" value="Genomic_DNA"/>
</dbReference>
<keyword evidence="4" id="KW-1185">Reference proteome</keyword>
<dbReference type="RefSeq" id="WP_188341217.1">
    <property type="nucleotide sequence ID" value="NZ_CP061281.1"/>
</dbReference>
<organism evidence="3 4">
    <name type="scientific">Streptomyces xanthii</name>
    <dbReference type="NCBI Taxonomy" id="2768069"/>
    <lineage>
        <taxon>Bacteria</taxon>
        <taxon>Bacillati</taxon>
        <taxon>Actinomycetota</taxon>
        <taxon>Actinomycetes</taxon>
        <taxon>Kitasatosporales</taxon>
        <taxon>Streptomycetaceae</taxon>
        <taxon>Streptomyces</taxon>
    </lineage>
</organism>
<dbReference type="InterPro" id="IPR029063">
    <property type="entry name" value="SAM-dependent_MTases_sf"/>
</dbReference>
<protein>
    <submittedName>
        <fullName evidence="3">Class I SAM-dependent methyltransferase</fullName>
    </submittedName>
</protein>
<feature type="domain" description="Methyltransferase type 12" evidence="2">
    <location>
        <begin position="66"/>
        <end position="163"/>
    </location>
</feature>
<keyword evidence="3" id="KW-0489">Methyltransferase</keyword>
<evidence type="ECO:0000259" key="2">
    <source>
        <dbReference type="Pfam" id="PF08242"/>
    </source>
</evidence>
<dbReference type="GO" id="GO:0008168">
    <property type="term" value="F:methyltransferase activity"/>
    <property type="evidence" value="ECO:0007669"/>
    <property type="project" value="UniProtKB-KW"/>
</dbReference>
<dbReference type="KEGG" id="sxn:IAG42_06105"/>
<feature type="compositionally biased region" description="Basic and acidic residues" evidence="1">
    <location>
        <begin position="13"/>
        <end position="26"/>
    </location>
</feature>
<evidence type="ECO:0000313" key="3">
    <source>
        <dbReference type="EMBL" id="QNS08558.1"/>
    </source>
</evidence>
<dbReference type="InterPro" id="IPR013217">
    <property type="entry name" value="Methyltransf_12"/>
</dbReference>
<feature type="region of interest" description="Disordered" evidence="1">
    <location>
        <begin position="1"/>
        <end position="28"/>
    </location>
</feature>
<dbReference type="GO" id="GO:0032259">
    <property type="term" value="P:methylation"/>
    <property type="evidence" value="ECO:0007669"/>
    <property type="project" value="UniProtKB-KW"/>
</dbReference>
<dbReference type="CDD" id="cd02440">
    <property type="entry name" value="AdoMet_MTases"/>
    <property type="match status" value="1"/>
</dbReference>
<dbReference type="Gene3D" id="3.40.50.150">
    <property type="entry name" value="Vaccinia Virus protein VP39"/>
    <property type="match status" value="1"/>
</dbReference>
<evidence type="ECO:0000313" key="4">
    <source>
        <dbReference type="Proteomes" id="UP000516428"/>
    </source>
</evidence>
<dbReference type="SUPFAM" id="SSF53335">
    <property type="entry name" value="S-adenosyl-L-methionine-dependent methyltransferases"/>
    <property type="match status" value="1"/>
</dbReference>
<dbReference type="Proteomes" id="UP000516428">
    <property type="component" value="Chromosome"/>
</dbReference>
<dbReference type="Pfam" id="PF08242">
    <property type="entry name" value="Methyltransf_12"/>
    <property type="match status" value="1"/>
</dbReference>
<evidence type="ECO:0000256" key="1">
    <source>
        <dbReference type="SAM" id="MobiDB-lite"/>
    </source>
</evidence>
<dbReference type="PANTHER" id="PTHR43591">
    <property type="entry name" value="METHYLTRANSFERASE"/>
    <property type="match status" value="1"/>
</dbReference>
<keyword evidence="3" id="KW-0808">Transferase</keyword>
<proteinExistence type="predicted"/>
<gene>
    <name evidence="3" type="ORF">IAG42_06105</name>
</gene>
<name>A0A7H1BIK3_9ACTN</name>
<reference evidence="3 4" key="1">
    <citation type="submission" date="2020-09" db="EMBL/GenBank/DDBJ databases">
        <title>A novel species.</title>
        <authorList>
            <person name="Gao J."/>
        </authorList>
    </citation>
    <scope>NUCLEOTIDE SEQUENCE [LARGE SCALE GENOMIC DNA]</scope>
    <source>
        <strain evidence="3 4">CRXT-Y-14</strain>
    </source>
</reference>
<sequence length="304" mass="33112">MAEGRHQHGHQHVHQDHGHGGHDSTHPDWVAMIPHLERNAEVYAPLYTQAMAWLRGTRPGGTGVIVDVGSGPGVVSCRLAEEFPQAKVVAADPEEGLLARAAERAAREGLADRVSTLRVELPHALDELPAADLMWAARSLHHVGDQRAAIAALAGRLAPGGTLALIEGGLPWRSLPRDFGMGRAGLQTRMDALEEEWFADMRAAVPDSKADTEDWAGLLTDAGLVRPASRTFLLDLPAPLDPRARELVVELWRRRRDSLPQSAPAEDAAVVDRLLDPEDPQSLHRREDLFLLTAHTVHTAVKEA</sequence>
<dbReference type="AlphaFoldDB" id="A0A7H1BIK3"/>
<accession>A0A7H1BIK3</accession>